<sequence length="109" mass="13243">MINYILEDYKKTTEKIIENIKNDLDIDELMKKREELIKELFKNENIDNNDIKELYLTKGLLDLDRKLKLTIEEEQLKVKEEIRNIHKRKNANNAYEKNKRVNNFFSTKI</sequence>
<dbReference type="Pfam" id="PF05400">
    <property type="entry name" value="FliT"/>
    <property type="match status" value="1"/>
</dbReference>
<keyword evidence="3" id="KW-1005">Bacterial flagellum biogenesis</keyword>
<keyword evidence="4" id="KW-0143">Chaperone</keyword>
<evidence type="ECO:0000256" key="2">
    <source>
        <dbReference type="ARBA" id="ARBA00022490"/>
    </source>
</evidence>
<proteinExistence type="predicted"/>
<name>A0A645C7V9_9ZZZZ</name>
<evidence type="ECO:0000256" key="4">
    <source>
        <dbReference type="ARBA" id="ARBA00023186"/>
    </source>
</evidence>
<comment type="subcellular location">
    <subcellularLocation>
        <location evidence="1">Cytoplasm</location>
    </subcellularLocation>
</comment>
<evidence type="ECO:0000313" key="5">
    <source>
        <dbReference type="EMBL" id="MPM73191.1"/>
    </source>
</evidence>
<reference evidence="5" key="1">
    <citation type="submission" date="2019-08" db="EMBL/GenBank/DDBJ databases">
        <authorList>
            <person name="Kucharzyk K."/>
            <person name="Murdoch R.W."/>
            <person name="Higgins S."/>
            <person name="Loffler F."/>
        </authorList>
    </citation>
    <scope>NUCLEOTIDE SEQUENCE</scope>
</reference>
<evidence type="ECO:0008006" key="6">
    <source>
        <dbReference type="Google" id="ProtNLM"/>
    </source>
</evidence>
<gene>
    <name evidence="5" type="ORF">SDC9_120167</name>
</gene>
<evidence type="ECO:0000256" key="3">
    <source>
        <dbReference type="ARBA" id="ARBA00022795"/>
    </source>
</evidence>
<protein>
    <recommendedName>
        <fullName evidence="6">Flagellar protein FliT</fullName>
    </recommendedName>
</protein>
<organism evidence="5">
    <name type="scientific">bioreactor metagenome</name>
    <dbReference type="NCBI Taxonomy" id="1076179"/>
    <lineage>
        <taxon>unclassified sequences</taxon>
        <taxon>metagenomes</taxon>
        <taxon>ecological metagenomes</taxon>
    </lineage>
</organism>
<dbReference type="EMBL" id="VSSQ01025206">
    <property type="protein sequence ID" value="MPM73191.1"/>
    <property type="molecule type" value="Genomic_DNA"/>
</dbReference>
<accession>A0A645C7V9</accession>
<dbReference type="AlphaFoldDB" id="A0A645C7V9"/>
<evidence type="ECO:0000256" key="1">
    <source>
        <dbReference type="ARBA" id="ARBA00004496"/>
    </source>
</evidence>
<keyword evidence="2" id="KW-0963">Cytoplasm</keyword>
<dbReference type="InterPro" id="IPR008622">
    <property type="entry name" value="FliT"/>
</dbReference>
<comment type="caution">
    <text evidence="5">The sequence shown here is derived from an EMBL/GenBank/DDBJ whole genome shotgun (WGS) entry which is preliminary data.</text>
</comment>